<dbReference type="EMBL" id="BAAAEO010000003">
    <property type="protein sequence ID" value="GAA0553670.1"/>
    <property type="molecule type" value="Genomic_DNA"/>
</dbReference>
<name>A0ABN1DW06_9GAMM</name>
<dbReference type="SMART" id="SM00671">
    <property type="entry name" value="SEL1"/>
    <property type="match status" value="4"/>
</dbReference>
<organism evidence="3 4">
    <name type="scientific">Rheinheimera aquimaris</name>
    <dbReference type="NCBI Taxonomy" id="412437"/>
    <lineage>
        <taxon>Bacteria</taxon>
        <taxon>Pseudomonadati</taxon>
        <taxon>Pseudomonadota</taxon>
        <taxon>Gammaproteobacteria</taxon>
        <taxon>Chromatiales</taxon>
        <taxon>Chromatiaceae</taxon>
        <taxon>Rheinheimera</taxon>
    </lineage>
</organism>
<evidence type="ECO:0000256" key="1">
    <source>
        <dbReference type="ARBA" id="ARBA00022801"/>
    </source>
</evidence>
<evidence type="ECO:0000259" key="2">
    <source>
        <dbReference type="Pfam" id="PF00326"/>
    </source>
</evidence>
<dbReference type="InterPro" id="IPR001375">
    <property type="entry name" value="Peptidase_S9_cat"/>
</dbReference>
<comment type="caution">
    <text evidence="3">The sequence shown here is derived from an EMBL/GenBank/DDBJ whole genome shotgun (WGS) entry which is preliminary data.</text>
</comment>
<dbReference type="Gene3D" id="1.25.40.10">
    <property type="entry name" value="Tetratricopeptide repeat domain"/>
    <property type="match status" value="1"/>
</dbReference>
<dbReference type="Pfam" id="PF00326">
    <property type="entry name" value="Peptidase_S9"/>
    <property type="match status" value="1"/>
</dbReference>
<accession>A0ABN1DW06</accession>
<dbReference type="SUPFAM" id="SSF53474">
    <property type="entry name" value="alpha/beta-Hydrolases"/>
    <property type="match status" value="1"/>
</dbReference>
<dbReference type="RefSeq" id="WP_226767046.1">
    <property type="nucleotide sequence ID" value="NZ_BAAAEO010000003.1"/>
</dbReference>
<dbReference type="PANTHER" id="PTHR42776">
    <property type="entry name" value="SERINE PEPTIDASE S9 FAMILY MEMBER"/>
    <property type="match status" value="1"/>
</dbReference>
<dbReference type="Gene3D" id="3.40.50.1820">
    <property type="entry name" value="alpha/beta hydrolase"/>
    <property type="match status" value="1"/>
</dbReference>
<gene>
    <name evidence="3" type="ORF">GCM10009098_21780</name>
</gene>
<dbReference type="PANTHER" id="PTHR42776:SF27">
    <property type="entry name" value="DIPEPTIDYL PEPTIDASE FAMILY MEMBER 6"/>
    <property type="match status" value="1"/>
</dbReference>
<evidence type="ECO:0000313" key="3">
    <source>
        <dbReference type="EMBL" id="GAA0553670.1"/>
    </source>
</evidence>
<evidence type="ECO:0000313" key="4">
    <source>
        <dbReference type="Proteomes" id="UP001501169"/>
    </source>
</evidence>
<sequence length="966" mass="110542">MRIITFIIFFFFSYYSAYAEPLALSDLFTSPDNDNFQLSPQGTYVSFLQREKGRQSILILSSDDLTVAATMLLEQNQYLIDYKWLNEKSVFLLVRIRGKAFQLIGLKDDSSGKFNFKRVRAEGELVDVLEEQPDTVMYQRANPKRKDIFDLYKIDINDLLLNNFESAQVLAKGDDNLRRFFYDNEFKRIIALETFDADDSINFVYKSLTEAKWHKAITLKREDYYFLPIGFAGKSQLAVITNKDTDKKVLRLFDIASQTLGNVVYQHPLYDLEAAKYTSDGKLEWVTYIQHGLVKYHYFDNDSIKESTRIKNAFADREIYVIDRTIDDRLEVLYANGSDEPGRYYLYTPADNRAVLLDVSFKKLEDKKLIRSKPLTVASEDGTRIEAFLTLPQDINRSVLLVMPHGGPINIRDNDSFNPEVQYLASRGFAVLRVNFRGSAGYGKSFMEQGVGQFGQLIERDITAVVNEVNRQYSFKYQCAVGNSYGGYSATMLAMTHPEQYQCVIAGFGIYDLMLLFNTSNFRSGDSYTKHIEQTVGAYSESLINVSPVYLSEKLHAPILLFGGKKDNIADFEHTNRFHYVLQRKQHPVETIFYDNTGHGHRDWWGDRHEAAAKVDYITRILVLPELPAAGWSDNAKRALAEDQIVLADGYSYEKRLTHDHEKALHYYKKAAAFGEERALFNIGAYYHRGEAVSIDPQKAEHFYVKSAEQGYVDAHLRLGKLYLEGVFLPQNFAKAKYHLAEVLRLTEDNAEASLYLGRWYCTAPGTERDFSRCLAYLQDNTAAKRKDDTGLESTFKSVIAATLIEGSSFSDDELQKLKEFVWKTYQLNSHISSFDQLSSGVFEKTAEGYLQVEDTTDVHAESLSNKYFGVSFKVDIDGINHSTHQLALISRWTERDANNNVVYIQYGLLYGSPREKWSSMQPLKQTGSTWSVELFDLNRKLLHKEQFSDTAILKSNIASVTTDSL</sequence>
<reference evidence="3 4" key="1">
    <citation type="journal article" date="2019" name="Int. J. Syst. Evol. Microbiol.">
        <title>The Global Catalogue of Microorganisms (GCM) 10K type strain sequencing project: providing services to taxonomists for standard genome sequencing and annotation.</title>
        <authorList>
            <consortium name="The Broad Institute Genomics Platform"/>
            <consortium name="The Broad Institute Genome Sequencing Center for Infectious Disease"/>
            <person name="Wu L."/>
            <person name="Ma J."/>
        </authorList>
    </citation>
    <scope>NUCLEOTIDE SEQUENCE [LARGE SCALE GENOMIC DNA]</scope>
    <source>
        <strain evidence="3 4">JCM 14331</strain>
    </source>
</reference>
<dbReference type="InterPro" id="IPR011990">
    <property type="entry name" value="TPR-like_helical_dom_sf"/>
</dbReference>
<dbReference type="InterPro" id="IPR029058">
    <property type="entry name" value="AB_hydrolase_fold"/>
</dbReference>
<dbReference type="SUPFAM" id="SSF81901">
    <property type="entry name" value="HCP-like"/>
    <property type="match status" value="1"/>
</dbReference>
<dbReference type="InterPro" id="IPR006597">
    <property type="entry name" value="Sel1-like"/>
</dbReference>
<protein>
    <recommendedName>
        <fullName evidence="2">Peptidase S9 prolyl oligopeptidase catalytic domain-containing protein</fullName>
    </recommendedName>
</protein>
<dbReference type="Proteomes" id="UP001501169">
    <property type="component" value="Unassembled WGS sequence"/>
</dbReference>
<keyword evidence="1" id="KW-0378">Hydrolase</keyword>
<proteinExistence type="predicted"/>
<keyword evidence="4" id="KW-1185">Reference proteome</keyword>
<feature type="domain" description="Peptidase S9 prolyl oligopeptidase catalytic" evidence="2">
    <location>
        <begin position="416"/>
        <end position="621"/>
    </location>
</feature>
<dbReference type="Pfam" id="PF08238">
    <property type="entry name" value="Sel1"/>
    <property type="match status" value="4"/>
</dbReference>